<feature type="region of interest" description="Disordered" evidence="1">
    <location>
        <begin position="1"/>
        <end position="20"/>
    </location>
</feature>
<accession>A0AAD1RAC0</accession>
<evidence type="ECO:0000313" key="3">
    <source>
        <dbReference type="Proteomes" id="UP001295444"/>
    </source>
</evidence>
<sequence>MPFFLAPNQPKRRKKTGAYPTLTLPGLEALLTQQVRNYPPRIPTDAHAQMPAMGRRSQKSGALDHRDIETLFHRPAQPKTAPAEIPRPTNHNNPGEETGSDRLPAAQSRPHEIPTDSTPTTRQDLKDFHKILAAELAPIKHDMKAITDRVQASETDIADM</sequence>
<keyword evidence="3" id="KW-1185">Reference proteome</keyword>
<reference evidence="2" key="1">
    <citation type="submission" date="2022-03" db="EMBL/GenBank/DDBJ databases">
        <authorList>
            <person name="Alioto T."/>
            <person name="Alioto T."/>
            <person name="Gomez Garrido J."/>
        </authorList>
    </citation>
    <scope>NUCLEOTIDE SEQUENCE</scope>
</reference>
<organism evidence="2 3">
    <name type="scientific">Pelobates cultripes</name>
    <name type="common">Western spadefoot toad</name>
    <dbReference type="NCBI Taxonomy" id="61616"/>
    <lineage>
        <taxon>Eukaryota</taxon>
        <taxon>Metazoa</taxon>
        <taxon>Chordata</taxon>
        <taxon>Craniata</taxon>
        <taxon>Vertebrata</taxon>
        <taxon>Euteleostomi</taxon>
        <taxon>Amphibia</taxon>
        <taxon>Batrachia</taxon>
        <taxon>Anura</taxon>
        <taxon>Pelobatoidea</taxon>
        <taxon>Pelobatidae</taxon>
        <taxon>Pelobates</taxon>
    </lineage>
</organism>
<feature type="compositionally biased region" description="Basic and acidic residues" evidence="1">
    <location>
        <begin position="62"/>
        <end position="72"/>
    </location>
</feature>
<feature type="region of interest" description="Disordered" evidence="1">
    <location>
        <begin position="39"/>
        <end position="126"/>
    </location>
</feature>
<dbReference type="AlphaFoldDB" id="A0AAD1RAC0"/>
<evidence type="ECO:0000256" key="1">
    <source>
        <dbReference type="SAM" id="MobiDB-lite"/>
    </source>
</evidence>
<protein>
    <submittedName>
        <fullName evidence="2">Uncharacterized protein</fullName>
    </submittedName>
</protein>
<proteinExistence type="predicted"/>
<dbReference type="Proteomes" id="UP001295444">
    <property type="component" value="Chromosome 02"/>
</dbReference>
<gene>
    <name evidence="2" type="ORF">PECUL_23A058951</name>
</gene>
<dbReference type="EMBL" id="OW240913">
    <property type="protein sequence ID" value="CAH2246051.1"/>
    <property type="molecule type" value="Genomic_DNA"/>
</dbReference>
<name>A0AAD1RAC0_PELCU</name>
<evidence type="ECO:0000313" key="2">
    <source>
        <dbReference type="EMBL" id="CAH2246051.1"/>
    </source>
</evidence>